<protein>
    <submittedName>
        <fullName evidence="1">Uncharacterized protein</fullName>
    </submittedName>
</protein>
<sequence>MCKIFSIHAVFLYFDIFRLVPDLNIETTRVSKKIIILHIAFSYLSPKQYKVMKPSFTILSFQTR</sequence>
<gene>
    <name evidence="1" type="ORF">MANES_16G021100</name>
</gene>
<organism evidence="1">
    <name type="scientific">Manihot esculenta</name>
    <name type="common">Cassava</name>
    <name type="synonym">Jatropha manihot</name>
    <dbReference type="NCBI Taxonomy" id="3983"/>
    <lineage>
        <taxon>Eukaryota</taxon>
        <taxon>Viridiplantae</taxon>
        <taxon>Streptophyta</taxon>
        <taxon>Embryophyta</taxon>
        <taxon>Tracheophyta</taxon>
        <taxon>Spermatophyta</taxon>
        <taxon>Magnoliopsida</taxon>
        <taxon>eudicotyledons</taxon>
        <taxon>Gunneridae</taxon>
        <taxon>Pentapetalae</taxon>
        <taxon>rosids</taxon>
        <taxon>fabids</taxon>
        <taxon>Malpighiales</taxon>
        <taxon>Euphorbiaceae</taxon>
        <taxon>Crotonoideae</taxon>
        <taxon>Manihoteae</taxon>
        <taxon>Manihot</taxon>
    </lineage>
</organism>
<proteinExistence type="predicted"/>
<accession>A0A2C9U815</accession>
<dbReference type="EMBL" id="CM004402">
    <property type="protein sequence ID" value="OAY26096.1"/>
    <property type="molecule type" value="Genomic_DNA"/>
</dbReference>
<evidence type="ECO:0000313" key="1">
    <source>
        <dbReference type="EMBL" id="OAY26096.1"/>
    </source>
</evidence>
<reference evidence="1" key="1">
    <citation type="submission" date="2016-02" db="EMBL/GenBank/DDBJ databases">
        <title>WGS assembly of Manihot esculenta.</title>
        <authorList>
            <person name="Bredeson J.V."/>
            <person name="Prochnik S.E."/>
            <person name="Lyons J.B."/>
            <person name="Schmutz J."/>
            <person name="Grimwood J."/>
            <person name="Vrebalov J."/>
            <person name="Bart R.S."/>
            <person name="Amuge T."/>
            <person name="Ferguson M.E."/>
            <person name="Green R."/>
            <person name="Putnam N."/>
            <person name="Stites J."/>
            <person name="Rounsley S."/>
            <person name="Rokhsar D.S."/>
        </authorList>
    </citation>
    <scope>NUCLEOTIDE SEQUENCE [LARGE SCALE GENOMIC DNA]</scope>
    <source>
        <tissue evidence="1">Leaf</tissue>
    </source>
</reference>
<dbReference type="AlphaFoldDB" id="A0A2C9U815"/>
<name>A0A2C9U815_MANES</name>